<dbReference type="InterPro" id="IPR000674">
    <property type="entry name" value="Ald_Oxase/Xan_DH_a/b"/>
</dbReference>
<dbReference type="GO" id="GO:0016491">
    <property type="term" value="F:oxidoreductase activity"/>
    <property type="evidence" value="ECO:0007669"/>
    <property type="project" value="UniProtKB-KW"/>
</dbReference>
<dbReference type="Pfam" id="PF02738">
    <property type="entry name" value="MoCoBD_1"/>
    <property type="match status" value="1"/>
</dbReference>
<dbReference type="SUPFAM" id="SSF54665">
    <property type="entry name" value="CO dehydrogenase molybdoprotein N-domain-like"/>
    <property type="match status" value="1"/>
</dbReference>
<gene>
    <name evidence="4" type="ORF">ENM31_04515</name>
</gene>
<organism evidence="4">
    <name type="scientific">Caldiarchaeum subterraneum</name>
    <dbReference type="NCBI Taxonomy" id="311458"/>
    <lineage>
        <taxon>Archaea</taxon>
        <taxon>Nitrososphaerota</taxon>
        <taxon>Candidatus Caldarchaeales</taxon>
        <taxon>Candidatus Caldarchaeaceae</taxon>
        <taxon>Candidatus Caldarchaeum</taxon>
    </lineage>
</organism>
<dbReference type="PANTHER" id="PTHR11908:SF132">
    <property type="entry name" value="ALDEHYDE OXIDASE 1-RELATED"/>
    <property type="match status" value="1"/>
</dbReference>
<dbReference type="Gene3D" id="3.30.365.10">
    <property type="entry name" value="Aldehyde oxidase/xanthine dehydrogenase, molybdopterin binding domain"/>
    <property type="match status" value="4"/>
</dbReference>
<dbReference type="SMART" id="SM01008">
    <property type="entry name" value="Ald_Xan_dh_C"/>
    <property type="match status" value="1"/>
</dbReference>
<accession>A0A7J3VUA7</accession>
<evidence type="ECO:0000259" key="3">
    <source>
        <dbReference type="SMART" id="SM01008"/>
    </source>
</evidence>
<evidence type="ECO:0000313" key="4">
    <source>
        <dbReference type="EMBL" id="HHM44540.1"/>
    </source>
</evidence>
<dbReference type="Pfam" id="PF01315">
    <property type="entry name" value="Ald_Xan_dh_C"/>
    <property type="match status" value="1"/>
</dbReference>
<dbReference type="SUPFAM" id="SSF56003">
    <property type="entry name" value="Molybdenum cofactor-binding domain"/>
    <property type="match status" value="1"/>
</dbReference>
<reference evidence="4" key="1">
    <citation type="journal article" date="2020" name="mSystems">
        <title>Genome- and Community-Level Interaction Insights into Carbon Utilization and Element Cycling Functions of Hydrothermarchaeota in Hydrothermal Sediment.</title>
        <authorList>
            <person name="Zhou Z."/>
            <person name="Liu Y."/>
            <person name="Xu W."/>
            <person name="Pan J."/>
            <person name="Luo Z.H."/>
            <person name="Li M."/>
        </authorList>
    </citation>
    <scope>NUCLEOTIDE SEQUENCE [LARGE SCALE GENOMIC DNA]</scope>
    <source>
        <strain evidence="4">SpSt-1074</strain>
    </source>
</reference>
<dbReference type="Gene3D" id="3.90.1170.50">
    <property type="entry name" value="Aldehyde oxidase/xanthine dehydrogenase, a/b hammerhead"/>
    <property type="match status" value="1"/>
</dbReference>
<sequence>MMHSAHERQLEEWHFREKVGRLLKGLGQYVDDINPPNLLHCALVNSPYAHALIKSIDVSKALRLPGVKTVLTGRDLTNYMGPLSLMADYSEMGLVWRDPKAYPLAVDRVRFVGEPVAVVVAEDKYSAADAVEMVSVDYEPLPAVSDIMAALKPDAPLLYPEWGSNVQCRFRYSTPNVAEVFSAADRVVRVRWREARQSGFPLETRGVVATYDKAFNSYLVYSSTQSPTIGRHVIAKALQVPVGNVKVLAPDVGGGFGNKVNFTLEITACLLARLCGKPVKLVESRYQNIVMGPHQRDVMWEVEAAVKNTGELLGLKGKLYVDLGVEGNARGCGAPSVVPATLSSPGAYKLRAVDIETTGIVTNKSFYDAYRGYGKDKGAKMIERVVDRVAAELGLPPEQVRYMNFIQRHEFPYSQITGYVYDSGDYEACLSKALQTLGLAEWRSRQAELRRKNEYLGIGMSLTLEPAGGAIAYSIYSGYESARLRVSEDGTVEVYSGWTDIGQGSVPTMAQITSEVLGVALSDVKVYTGSSDYMGLGPYASRGIIYGGGVVVKAAKAMRDRILKIAGNMLECRPEDLEIQDSEIYVKDDRSRKITLKQLCRAVYFKGQQKTLSTELMKEGLVPLDVTVSWFSPLTAEKFTTYTTVAASADACVVRVDPETGEVRILEYVTVHDCGKVINHKIVEGQVYGGLAQAIGACLYEEVVYDENAAPLTSSFMDYLIPTTKEMAFPIRNDHVETPSPFTELGGKGTGEASVYSGAITVANAVEDALKPFGVVVDYIPITPERVRRWLKAKPAQSP</sequence>
<dbReference type="InterPro" id="IPR036856">
    <property type="entry name" value="Ald_Oxase/Xan_DH_a/b_sf"/>
</dbReference>
<evidence type="ECO:0000256" key="1">
    <source>
        <dbReference type="ARBA" id="ARBA00022505"/>
    </source>
</evidence>
<feature type="domain" description="Aldehyde oxidase/xanthine dehydrogenase a/b hammerhead" evidence="3">
    <location>
        <begin position="24"/>
        <end position="142"/>
    </location>
</feature>
<dbReference type="Pfam" id="PF20256">
    <property type="entry name" value="MoCoBD_2"/>
    <property type="match status" value="1"/>
</dbReference>
<comment type="caution">
    <text evidence="4">The sequence shown here is derived from an EMBL/GenBank/DDBJ whole genome shotgun (WGS) entry which is preliminary data.</text>
</comment>
<dbReference type="EMBL" id="DRXH01000157">
    <property type="protein sequence ID" value="HHM44540.1"/>
    <property type="molecule type" value="Genomic_DNA"/>
</dbReference>
<dbReference type="InterPro" id="IPR008274">
    <property type="entry name" value="AldOxase/xan_DH_MoCoBD1"/>
</dbReference>
<dbReference type="InterPro" id="IPR046867">
    <property type="entry name" value="AldOxase/xan_DH_MoCoBD2"/>
</dbReference>
<name>A0A7J3VUA7_CALS0</name>
<proteinExistence type="predicted"/>
<dbReference type="GO" id="GO:0005506">
    <property type="term" value="F:iron ion binding"/>
    <property type="evidence" value="ECO:0007669"/>
    <property type="project" value="InterPro"/>
</dbReference>
<dbReference type="InterPro" id="IPR016208">
    <property type="entry name" value="Ald_Oxase/xanthine_DH-like"/>
</dbReference>
<keyword evidence="2" id="KW-0560">Oxidoreductase</keyword>
<dbReference type="InterPro" id="IPR037165">
    <property type="entry name" value="AldOxase/xan_DH_Mopterin-bd_sf"/>
</dbReference>
<evidence type="ECO:0000256" key="2">
    <source>
        <dbReference type="ARBA" id="ARBA00023002"/>
    </source>
</evidence>
<dbReference type="AlphaFoldDB" id="A0A7J3VUA7"/>
<keyword evidence="1" id="KW-0500">Molybdenum</keyword>
<protein>
    <submittedName>
        <fullName evidence="4">Xanthine dehydrogenase family protein molybdopterin-binding subunit</fullName>
    </submittedName>
</protein>
<dbReference type="PANTHER" id="PTHR11908">
    <property type="entry name" value="XANTHINE DEHYDROGENASE"/>
    <property type="match status" value="1"/>
</dbReference>